<dbReference type="InterPro" id="IPR008906">
    <property type="entry name" value="HATC_C_dom"/>
</dbReference>
<keyword evidence="5" id="KW-1185">Reference proteome</keyword>
<organism evidence="4 5">
    <name type="scientific">Cannabis sativa</name>
    <name type="common">Hemp</name>
    <name type="synonym">Marijuana</name>
    <dbReference type="NCBI Taxonomy" id="3483"/>
    <lineage>
        <taxon>Eukaryota</taxon>
        <taxon>Viridiplantae</taxon>
        <taxon>Streptophyta</taxon>
        <taxon>Embryophyta</taxon>
        <taxon>Tracheophyta</taxon>
        <taxon>Spermatophyta</taxon>
        <taxon>Magnoliopsida</taxon>
        <taxon>eudicotyledons</taxon>
        <taxon>Gunneridae</taxon>
        <taxon>Pentapetalae</taxon>
        <taxon>rosids</taxon>
        <taxon>fabids</taxon>
        <taxon>Rosales</taxon>
        <taxon>Cannabaceae</taxon>
        <taxon>Cannabis</taxon>
    </lineage>
</organism>
<evidence type="ECO:0008006" key="6">
    <source>
        <dbReference type="Google" id="ProtNLM"/>
    </source>
</evidence>
<dbReference type="EMBL" id="UZAU01000693">
    <property type="status" value="NOT_ANNOTATED_CDS"/>
    <property type="molecule type" value="Genomic_DNA"/>
</dbReference>
<dbReference type="PANTHER" id="PTHR46481:SF8">
    <property type="entry name" value="ZINC FINGER BED DOMAIN-CONTAINING PROTEIN RICESLEEPER 1-LIKE"/>
    <property type="match status" value="1"/>
</dbReference>
<dbReference type="InterPro" id="IPR025525">
    <property type="entry name" value="hAT-like_transposase_RNase-H"/>
</dbReference>
<evidence type="ECO:0000259" key="2">
    <source>
        <dbReference type="Pfam" id="PF05699"/>
    </source>
</evidence>
<dbReference type="GO" id="GO:0046983">
    <property type="term" value="F:protein dimerization activity"/>
    <property type="evidence" value="ECO:0007669"/>
    <property type="project" value="InterPro"/>
</dbReference>
<evidence type="ECO:0000313" key="5">
    <source>
        <dbReference type="Proteomes" id="UP000596661"/>
    </source>
</evidence>
<evidence type="ECO:0000313" key="4">
    <source>
        <dbReference type="EnsemblPlants" id="cds.evm.model.08.810"/>
    </source>
</evidence>
<dbReference type="Pfam" id="PF14372">
    <property type="entry name" value="hAT-like_RNase-H"/>
    <property type="match status" value="1"/>
</dbReference>
<dbReference type="Pfam" id="PF05699">
    <property type="entry name" value="Dimer_Tnp_hAT"/>
    <property type="match status" value="1"/>
</dbReference>
<dbReference type="Gramene" id="evm.model.08.810">
    <property type="protein sequence ID" value="cds.evm.model.08.810"/>
    <property type="gene ID" value="evm.TU.08.810"/>
</dbReference>
<dbReference type="GO" id="GO:0003677">
    <property type="term" value="F:DNA binding"/>
    <property type="evidence" value="ECO:0007669"/>
    <property type="project" value="UniProtKB-KW"/>
</dbReference>
<feature type="domain" description="hAT-like transposase RNase-H fold" evidence="3">
    <location>
        <begin position="215"/>
        <end position="271"/>
    </location>
</feature>
<proteinExistence type="predicted"/>
<reference evidence="4" key="2">
    <citation type="submission" date="2021-03" db="UniProtKB">
        <authorList>
            <consortium name="EnsemblPlants"/>
        </authorList>
    </citation>
    <scope>IDENTIFICATION</scope>
</reference>
<dbReference type="SUPFAM" id="SSF53098">
    <property type="entry name" value="Ribonuclease H-like"/>
    <property type="match status" value="1"/>
</dbReference>
<dbReference type="EnsemblPlants" id="evm.model.08.810">
    <property type="protein sequence ID" value="cds.evm.model.08.810"/>
    <property type="gene ID" value="evm.TU.08.810"/>
</dbReference>
<accession>A0A803QCF8</accession>
<name>A0A803QCF8_CANSA</name>
<dbReference type="InterPro" id="IPR012337">
    <property type="entry name" value="RNaseH-like_sf"/>
</dbReference>
<dbReference type="AlphaFoldDB" id="A0A803QCF8"/>
<evidence type="ECO:0000256" key="1">
    <source>
        <dbReference type="ARBA" id="ARBA00023125"/>
    </source>
</evidence>
<sequence>MEPKFNVASRTTITRDIMNLYLREKKNLRAIVVKKKKGVCLTTDTWRSCQNLDYVCLTAHFIDDSWVLHKKILSYCVVPNNKGDTLGKAIEQCLLDWGLERVFTITVDNSSSNNASVQYAKNTVNQWGGAILRGASHILNLIVQDGVEEYDQSINKIRDVRPVKKYQKAFERMEFHDVGYVKEFCSFVTKTCPDENDRQNARMFTKFLKIFYDTTLRLRAMAESMKEKYDKYWGKIEGLNLLLLVAVLLDPRHKEPFLNVCFEMMCGDSKKLQDILQIQQCDAKLKAVDFSNNKTEVDKYFIEACENDNQSDFDILKWWKKNAGRFKILSMIAQDVFAMPVSTVASESAFSTGACVIDRYRSCLTPKAVQALICTQNWIQQIAKIDVDDLKIEEVEALEAGSNEDAIAKILKEVHNHLSLSQYHILDNSFVPDEIKPALFQLSCHKAPGPDGLNAFFYQKHCQSNHYCPDPKEKECIPCSRLWDH</sequence>
<evidence type="ECO:0000259" key="3">
    <source>
        <dbReference type="Pfam" id="PF14372"/>
    </source>
</evidence>
<dbReference type="Proteomes" id="UP000596661">
    <property type="component" value="Chromosome 8"/>
</dbReference>
<dbReference type="OMA" id="CFTHEIN"/>
<feature type="domain" description="HAT C-terminal dimerisation" evidence="2">
    <location>
        <begin position="296"/>
        <end position="379"/>
    </location>
</feature>
<dbReference type="PANTHER" id="PTHR46481">
    <property type="entry name" value="ZINC FINGER BED DOMAIN-CONTAINING PROTEIN 4"/>
    <property type="match status" value="1"/>
</dbReference>
<dbReference type="InterPro" id="IPR052035">
    <property type="entry name" value="ZnF_BED_domain_contain"/>
</dbReference>
<protein>
    <recommendedName>
        <fullName evidence="6">Transposase</fullName>
    </recommendedName>
</protein>
<keyword evidence="1" id="KW-0238">DNA-binding</keyword>
<reference evidence="4" key="1">
    <citation type="submission" date="2018-11" db="EMBL/GenBank/DDBJ databases">
        <authorList>
            <person name="Grassa J C."/>
        </authorList>
    </citation>
    <scope>NUCLEOTIDE SEQUENCE [LARGE SCALE GENOMIC DNA]</scope>
</reference>